<dbReference type="Gene3D" id="3.10.129.110">
    <property type="entry name" value="Polyketide synthase dehydratase"/>
    <property type="match status" value="1"/>
</dbReference>
<evidence type="ECO:0000313" key="4">
    <source>
        <dbReference type="Proteomes" id="UP000176005"/>
    </source>
</evidence>
<dbReference type="Proteomes" id="UP000176005">
    <property type="component" value="Unassembled WGS sequence"/>
</dbReference>
<comment type="caution">
    <text evidence="1">Lacks conserved residue(s) required for the propagation of feature annotation.</text>
</comment>
<gene>
    <name evidence="3" type="ORF">AN218_28470</name>
</gene>
<protein>
    <recommendedName>
        <fullName evidence="2">PKS/mFAS DH domain-containing protein</fullName>
    </recommendedName>
</protein>
<sequence length="102" mass="10750">SVGAADDAGRRRLAVYARPETDGDVPWVEHASGVLAEGEGPVAGFDASVWPPADAHPVELADCYERFADAGFDYGPVFQGLTAAWRGEDGALFAEVTLPEDT</sequence>
<keyword evidence="4" id="KW-1185">Reference proteome</keyword>
<feature type="domain" description="PKS/mFAS DH" evidence="2">
    <location>
        <begin position="1"/>
        <end position="102"/>
    </location>
</feature>
<comment type="caution">
    <text evidence="3">The sequence shown here is derived from an EMBL/GenBank/DDBJ whole genome shotgun (WGS) entry which is preliminary data.</text>
</comment>
<dbReference type="AlphaFoldDB" id="A0A1E7KVA5"/>
<feature type="region of interest" description="N-terminal hotdog fold" evidence="1">
    <location>
        <begin position="1"/>
        <end position="42"/>
    </location>
</feature>
<evidence type="ECO:0000259" key="2">
    <source>
        <dbReference type="PROSITE" id="PS52019"/>
    </source>
</evidence>
<dbReference type="InterPro" id="IPR020807">
    <property type="entry name" value="PKS_DH"/>
</dbReference>
<dbReference type="EMBL" id="LJGW01000465">
    <property type="protein sequence ID" value="OEV07846.1"/>
    <property type="molecule type" value="Genomic_DNA"/>
</dbReference>
<evidence type="ECO:0000313" key="3">
    <source>
        <dbReference type="EMBL" id="OEV07846.1"/>
    </source>
</evidence>
<dbReference type="PROSITE" id="PS52019">
    <property type="entry name" value="PKS_MFAS_DH"/>
    <property type="match status" value="1"/>
</dbReference>
<dbReference type="InterPro" id="IPR049900">
    <property type="entry name" value="PKS_mFAS_DH"/>
</dbReference>
<name>A0A1E7KVA5_9ACTN</name>
<proteinExistence type="predicted"/>
<dbReference type="Pfam" id="PF14765">
    <property type="entry name" value="PS-DH"/>
    <property type="match status" value="1"/>
</dbReference>
<feature type="region of interest" description="C-terminal hotdog fold" evidence="1">
    <location>
        <begin position="55"/>
        <end position="102"/>
    </location>
</feature>
<feature type="non-terminal residue" evidence="3">
    <location>
        <position position="102"/>
    </location>
</feature>
<feature type="non-terminal residue" evidence="3">
    <location>
        <position position="1"/>
    </location>
</feature>
<dbReference type="InterPro" id="IPR049551">
    <property type="entry name" value="PKS_DH_C"/>
</dbReference>
<organism evidence="3 4">
    <name type="scientific">Streptomyces nanshensis</name>
    <dbReference type="NCBI Taxonomy" id="518642"/>
    <lineage>
        <taxon>Bacteria</taxon>
        <taxon>Bacillati</taxon>
        <taxon>Actinomycetota</taxon>
        <taxon>Actinomycetes</taxon>
        <taxon>Kitasatosporales</taxon>
        <taxon>Streptomycetaceae</taxon>
        <taxon>Streptomyces</taxon>
    </lineage>
</organism>
<reference evidence="3 4" key="1">
    <citation type="journal article" date="2016" name="Front. Microbiol.">
        <title>Comparative Genomics Analysis of Streptomyces Species Reveals Their Adaptation to the Marine Environment and Their Diversity at the Genomic Level.</title>
        <authorList>
            <person name="Tian X."/>
            <person name="Zhang Z."/>
            <person name="Yang T."/>
            <person name="Chen M."/>
            <person name="Li J."/>
            <person name="Chen F."/>
            <person name="Yang J."/>
            <person name="Li W."/>
            <person name="Zhang B."/>
            <person name="Zhang Z."/>
            <person name="Wu J."/>
            <person name="Zhang C."/>
            <person name="Long L."/>
            <person name="Xiao J."/>
        </authorList>
    </citation>
    <scope>NUCLEOTIDE SEQUENCE [LARGE SCALE GENOMIC DNA]</scope>
    <source>
        <strain evidence="3 4">SCSIO 10429</strain>
    </source>
</reference>
<dbReference type="InterPro" id="IPR042104">
    <property type="entry name" value="PKS_dehydratase_sf"/>
</dbReference>
<accession>A0A1E7KVA5</accession>
<evidence type="ECO:0000256" key="1">
    <source>
        <dbReference type="PROSITE-ProRule" id="PRU01363"/>
    </source>
</evidence>
<dbReference type="SMART" id="SM00826">
    <property type="entry name" value="PKS_DH"/>
    <property type="match status" value="1"/>
</dbReference>